<dbReference type="NCBIfam" id="NF003843">
    <property type="entry name" value="PRK05422.1"/>
    <property type="match status" value="1"/>
</dbReference>
<dbReference type="GO" id="GO:0070930">
    <property type="term" value="P:trans-translation-dependent protein tagging"/>
    <property type="evidence" value="ECO:0007669"/>
    <property type="project" value="TreeGrafter"/>
</dbReference>
<reference evidence="4 5" key="1">
    <citation type="journal article" date="2016" name="Nat. Commun.">
        <title>Thousands of microbial genomes shed light on interconnected biogeochemical processes in an aquifer system.</title>
        <authorList>
            <person name="Anantharaman K."/>
            <person name="Brown C.T."/>
            <person name="Hug L.A."/>
            <person name="Sharon I."/>
            <person name="Castelle C.J."/>
            <person name="Probst A.J."/>
            <person name="Thomas B.C."/>
            <person name="Singh A."/>
            <person name="Wilkins M.J."/>
            <person name="Karaoz U."/>
            <person name="Brodie E.L."/>
            <person name="Williams K.H."/>
            <person name="Hubbard S.S."/>
            <person name="Banfield J.F."/>
        </authorList>
    </citation>
    <scope>NUCLEOTIDE SEQUENCE [LARGE SCALE GENOMIC DNA]</scope>
</reference>
<dbReference type="InterPro" id="IPR023620">
    <property type="entry name" value="SmpB"/>
</dbReference>
<dbReference type="InterPro" id="IPR000037">
    <property type="entry name" value="SsrA-bd_prot"/>
</dbReference>
<dbReference type="PANTHER" id="PTHR30308:SF2">
    <property type="entry name" value="SSRA-BINDING PROTEIN"/>
    <property type="match status" value="1"/>
</dbReference>
<dbReference type="GO" id="GO:0005829">
    <property type="term" value="C:cytosol"/>
    <property type="evidence" value="ECO:0007669"/>
    <property type="project" value="TreeGrafter"/>
</dbReference>
<comment type="similarity">
    <text evidence="3">Belongs to the SmpB family.</text>
</comment>
<dbReference type="InterPro" id="IPR020081">
    <property type="entry name" value="SsrA-bd_prot_CS"/>
</dbReference>
<evidence type="ECO:0000313" key="5">
    <source>
        <dbReference type="Proteomes" id="UP000178783"/>
    </source>
</evidence>
<comment type="function">
    <text evidence="3">Required for rescue of stalled ribosomes mediated by trans-translation. Binds to transfer-messenger RNA (tmRNA), required for stable association of tmRNA with ribosomes. tmRNA and SmpB together mimic tRNA shape, replacing the anticodon stem-loop with SmpB. tmRNA is encoded by the ssrA gene; the 2 termini fold to resemble tRNA(Ala) and it encodes a 'tag peptide', a short internal open reading frame. During trans-translation Ala-aminoacylated tmRNA acts like a tRNA, entering the A-site of stalled ribosomes, displacing the stalled mRNA. The ribosome then switches to translate the ORF on the tmRNA; the nascent peptide is terminated with the 'tag peptide' encoded by the tmRNA and targeted for degradation. The ribosome is freed to recommence translation, which seems to be the essential function of trans-translation.</text>
</comment>
<dbReference type="Pfam" id="PF01668">
    <property type="entry name" value="SmpB"/>
    <property type="match status" value="1"/>
</dbReference>
<dbReference type="SUPFAM" id="SSF74982">
    <property type="entry name" value="Small protein B (SmpB)"/>
    <property type="match status" value="1"/>
</dbReference>
<keyword evidence="1 3" id="KW-0963">Cytoplasm</keyword>
<sequence length="159" mass="18459">MPVLAVNKRANFDYDIQEIYEAGLVLLGYEVKSIKTGHVSLKGSYVTFKKSRGKNLPEAYLTNAHIPLYKFAGDWPGYEPLRARKLLLKKKEIRYLMGKKDEQGLTLIPIKIYTKHSFIKLEFGVGKGRKKYDKREVIKKRELDREVRTLTKGQLRITN</sequence>
<dbReference type="Gene3D" id="2.40.280.10">
    <property type="match status" value="1"/>
</dbReference>
<dbReference type="EMBL" id="MFFW01000052">
    <property type="protein sequence ID" value="OGF23761.1"/>
    <property type="molecule type" value="Genomic_DNA"/>
</dbReference>
<evidence type="ECO:0000256" key="3">
    <source>
        <dbReference type="HAMAP-Rule" id="MF_00023"/>
    </source>
</evidence>
<dbReference type="NCBIfam" id="TIGR00086">
    <property type="entry name" value="smpB"/>
    <property type="match status" value="1"/>
</dbReference>
<accession>A0A1F5SBW9</accession>
<dbReference type="GO" id="GO:0003723">
    <property type="term" value="F:RNA binding"/>
    <property type="evidence" value="ECO:0007669"/>
    <property type="project" value="UniProtKB-UniRule"/>
</dbReference>
<evidence type="ECO:0000313" key="4">
    <source>
        <dbReference type="EMBL" id="OGF23761.1"/>
    </source>
</evidence>
<dbReference type="STRING" id="1797989.A3H66_01330"/>
<proteinExistence type="inferred from homology"/>
<evidence type="ECO:0000256" key="2">
    <source>
        <dbReference type="ARBA" id="ARBA00022884"/>
    </source>
</evidence>
<evidence type="ECO:0000256" key="1">
    <source>
        <dbReference type="ARBA" id="ARBA00022490"/>
    </source>
</evidence>
<keyword evidence="2 3" id="KW-0694">RNA-binding</keyword>
<dbReference type="CDD" id="cd09294">
    <property type="entry name" value="SmpB"/>
    <property type="match status" value="1"/>
</dbReference>
<dbReference type="PANTHER" id="PTHR30308">
    <property type="entry name" value="TMRNA-BINDING COMPONENT OF TRANS-TRANSLATION TAGGING COMPLEX"/>
    <property type="match status" value="1"/>
</dbReference>
<dbReference type="HAMAP" id="MF_00023">
    <property type="entry name" value="SmpB"/>
    <property type="match status" value="1"/>
</dbReference>
<dbReference type="Proteomes" id="UP000178783">
    <property type="component" value="Unassembled WGS sequence"/>
</dbReference>
<dbReference type="AlphaFoldDB" id="A0A1F5SBW9"/>
<dbReference type="GO" id="GO:0070929">
    <property type="term" value="P:trans-translation"/>
    <property type="evidence" value="ECO:0007669"/>
    <property type="project" value="UniProtKB-UniRule"/>
</dbReference>
<name>A0A1F5SBW9_9BACT</name>
<comment type="caution">
    <text evidence="4">The sequence shown here is derived from an EMBL/GenBank/DDBJ whole genome shotgun (WGS) entry which is preliminary data.</text>
</comment>
<organism evidence="4 5">
    <name type="scientific">Candidatus Falkowbacteria bacterium RIFCSPLOWO2_02_FULL_45_21</name>
    <dbReference type="NCBI Taxonomy" id="1797989"/>
    <lineage>
        <taxon>Bacteria</taxon>
        <taxon>Candidatus Falkowiibacteriota</taxon>
    </lineage>
</organism>
<protein>
    <recommendedName>
        <fullName evidence="3">SsrA-binding protein</fullName>
    </recommendedName>
    <alternativeName>
        <fullName evidence="3">Small protein B</fullName>
    </alternativeName>
</protein>
<gene>
    <name evidence="3" type="primary">smpB</name>
    <name evidence="4" type="ORF">A3H66_01330</name>
</gene>
<comment type="subcellular location">
    <subcellularLocation>
        <location evidence="3">Cytoplasm</location>
    </subcellularLocation>
    <text evidence="3">The tmRNA-SmpB complex associates with stalled 70S ribosomes.</text>
</comment>
<dbReference type="PROSITE" id="PS01317">
    <property type="entry name" value="SSRP"/>
    <property type="match status" value="1"/>
</dbReference>